<dbReference type="EC" id="2.1.1.-" evidence="2"/>
<comment type="caution">
    <text evidence="2">The sequence shown here is derived from an EMBL/GenBank/DDBJ whole genome shotgun (WGS) entry which is preliminary data.</text>
</comment>
<accession>A0ABW3A416</accession>
<keyword evidence="2" id="KW-0808">Transferase</keyword>
<reference evidence="3" key="1">
    <citation type="journal article" date="2019" name="Int. J. Syst. Evol. Microbiol.">
        <title>The Global Catalogue of Microorganisms (GCM) 10K type strain sequencing project: providing services to taxonomists for standard genome sequencing and annotation.</title>
        <authorList>
            <consortium name="The Broad Institute Genomics Platform"/>
            <consortium name="The Broad Institute Genome Sequencing Center for Infectious Disease"/>
            <person name="Wu L."/>
            <person name="Ma J."/>
        </authorList>
    </citation>
    <scope>NUCLEOTIDE SEQUENCE [LARGE SCALE GENOMIC DNA]</scope>
    <source>
        <strain evidence="3">JCM 32148</strain>
    </source>
</reference>
<evidence type="ECO:0000313" key="3">
    <source>
        <dbReference type="Proteomes" id="UP001597053"/>
    </source>
</evidence>
<evidence type="ECO:0000259" key="1">
    <source>
        <dbReference type="Pfam" id="PF13649"/>
    </source>
</evidence>
<sequence length="329" mass="35492">MNRFALSRDAIKRLDGWSTGAQALVLLDSAHKLGWTRFLVRPRRLAAIVRFTALPQDRVQNVLEALAALGVVELNGDEARLSAPFAEMMTPDGFAMLSEKLAQARLTARLLSKVVESNGAPVLSGDDSLTIARGVTFQPAQVGRDLFRETLESLPEYTAAVRRGRVLDVGCGVASGLLTTAAIFPEIRGLGLELVPAVAAEAVRRAKAQGVDDRVEIRAIDARDFDETAAYDACFWAQPFFSDHARLPTLQAIHRALAPGGVLLEQELESEPEDPAGQAAFAMRRMVFRAQSVPFAPSAECLAAEAASAGFTLVRIASTNLGRMVVLQR</sequence>
<keyword evidence="3" id="KW-1185">Reference proteome</keyword>
<protein>
    <submittedName>
        <fullName evidence="2">SAM-dependent methyltransferase</fullName>
        <ecNumber evidence="2">2.1.1.-</ecNumber>
    </submittedName>
</protein>
<proteinExistence type="predicted"/>
<dbReference type="EMBL" id="JBHTHM010000835">
    <property type="protein sequence ID" value="MFD0785473.1"/>
    <property type="molecule type" value="Genomic_DNA"/>
</dbReference>
<dbReference type="Gene3D" id="3.40.50.150">
    <property type="entry name" value="Vaccinia Virus protein VP39"/>
    <property type="match status" value="1"/>
</dbReference>
<dbReference type="CDD" id="cd02440">
    <property type="entry name" value="AdoMet_MTases"/>
    <property type="match status" value="1"/>
</dbReference>
<feature type="domain" description="Methyltransferase" evidence="1">
    <location>
        <begin position="166"/>
        <end position="261"/>
    </location>
</feature>
<gene>
    <name evidence="2" type="ORF">ACFQZ8_16310</name>
</gene>
<dbReference type="Pfam" id="PF13649">
    <property type="entry name" value="Methyltransf_25"/>
    <property type="match status" value="1"/>
</dbReference>
<dbReference type="InterPro" id="IPR041698">
    <property type="entry name" value="Methyltransf_25"/>
</dbReference>
<keyword evidence="2" id="KW-0489">Methyltransferase</keyword>
<dbReference type="SUPFAM" id="SSF53335">
    <property type="entry name" value="S-adenosyl-L-methionine-dependent methyltransferases"/>
    <property type="match status" value="1"/>
</dbReference>
<evidence type="ECO:0000313" key="2">
    <source>
        <dbReference type="EMBL" id="MFD0785473.1"/>
    </source>
</evidence>
<name>A0ABW3A416_9ACTN</name>
<dbReference type="GO" id="GO:0032259">
    <property type="term" value="P:methylation"/>
    <property type="evidence" value="ECO:0007669"/>
    <property type="project" value="UniProtKB-KW"/>
</dbReference>
<dbReference type="Proteomes" id="UP001597053">
    <property type="component" value="Unassembled WGS sequence"/>
</dbReference>
<dbReference type="InterPro" id="IPR029063">
    <property type="entry name" value="SAM-dependent_MTases_sf"/>
</dbReference>
<dbReference type="GO" id="GO:0008168">
    <property type="term" value="F:methyltransferase activity"/>
    <property type="evidence" value="ECO:0007669"/>
    <property type="project" value="UniProtKB-KW"/>
</dbReference>
<organism evidence="2 3">
    <name type="scientific">Micromonospora azadirachtae</name>
    <dbReference type="NCBI Taxonomy" id="1970735"/>
    <lineage>
        <taxon>Bacteria</taxon>
        <taxon>Bacillati</taxon>
        <taxon>Actinomycetota</taxon>
        <taxon>Actinomycetes</taxon>
        <taxon>Micromonosporales</taxon>
        <taxon>Micromonosporaceae</taxon>
        <taxon>Micromonospora</taxon>
    </lineage>
</organism>